<dbReference type="OrthoDB" id="3267542at2759"/>
<organism evidence="2 3">
    <name type="scientific">Ganoderma sinense ZZ0214-1</name>
    <dbReference type="NCBI Taxonomy" id="1077348"/>
    <lineage>
        <taxon>Eukaryota</taxon>
        <taxon>Fungi</taxon>
        <taxon>Dikarya</taxon>
        <taxon>Basidiomycota</taxon>
        <taxon>Agaricomycotina</taxon>
        <taxon>Agaricomycetes</taxon>
        <taxon>Polyporales</taxon>
        <taxon>Polyporaceae</taxon>
        <taxon>Ganoderma</taxon>
    </lineage>
</organism>
<dbReference type="AlphaFoldDB" id="A0A2G8RQ06"/>
<name>A0A2G8RQ06_9APHY</name>
<comment type="caution">
    <text evidence="2">The sequence shown here is derived from an EMBL/GenBank/DDBJ whole genome shotgun (WGS) entry which is preliminary data.</text>
</comment>
<feature type="region of interest" description="Disordered" evidence="1">
    <location>
        <begin position="193"/>
        <end position="225"/>
    </location>
</feature>
<evidence type="ECO:0000256" key="1">
    <source>
        <dbReference type="SAM" id="MobiDB-lite"/>
    </source>
</evidence>
<protein>
    <submittedName>
        <fullName evidence="2">Uncharacterized protein</fullName>
    </submittedName>
</protein>
<proteinExistence type="predicted"/>
<dbReference type="Proteomes" id="UP000230002">
    <property type="component" value="Unassembled WGS sequence"/>
</dbReference>
<sequence length="225" mass="24716">MASVDVQIPSPALNASRPTLPPLRSLCLPDIRARRTNLNVPDMDLMSPNSNNLLPPLPLDFNQSWPRARQSSISSTTSSCTSSSRAASPTEAWPTRRQSITRVVRRHHPYLPGDKYRVVLSDTYDTADAMLVLPLPAEAVDENNCPIPEKLKQYRGGKAYLIVGPLAHELRDPQNRARLRAAVHPYRLVPRAPADSCSTATPTGSAFPHRRDSTASDCTDTEVCA</sequence>
<reference evidence="2 3" key="1">
    <citation type="journal article" date="2015" name="Sci. Rep.">
        <title>Chromosome-level genome map provides insights into diverse defense mechanisms in the medicinal fungus Ganoderma sinense.</title>
        <authorList>
            <person name="Zhu Y."/>
            <person name="Xu J."/>
            <person name="Sun C."/>
            <person name="Zhou S."/>
            <person name="Xu H."/>
            <person name="Nelson D.R."/>
            <person name="Qian J."/>
            <person name="Song J."/>
            <person name="Luo H."/>
            <person name="Xiang L."/>
            <person name="Li Y."/>
            <person name="Xu Z."/>
            <person name="Ji A."/>
            <person name="Wang L."/>
            <person name="Lu S."/>
            <person name="Hayward A."/>
            <person name="Sun W."/>
            <person name="Li X."/>
            <person name="Schwartz D.C."/>
            <person name="Wang Y."/>
            <person name="Chen S."/>
        </authorList>
    </citation>
    <scope>NUCLEOTIDE SEQUENCE [LARGE SCALE GENOMIC DNA]</scope>
    <source>
        <strain evidence="2 3">ZZ0214-1</strain>
    </source>
</reference>
<keyword evidence="3" id="KW-1185">Reference proteome</keyword>
<feature type="compositionally biased region" description="Low complexity" evidence="1">
    <location>
        <begin position="68"/>
        <end position="88"/>
    </location>
</feature>
<gene>
    <name evidence="2" type="ORF">GSI_14896</name>
</gene>
<dbReference type="EMBL" id="AYKW01000068">
    <property type="protein sequence ID" value="PIL23583.1"/>
    <property type="molecule type" value="Genomic_DNA"/>
</dbReference>
<evidence type="ECO:0000313" key="2">
    <source>
        <dbReference type="EMBL" id="PIL23583.1"/>
    </source>
</evidence>
<feature type="region of interest" description="Disordered" evidence="1">
    <location>
        <begin position="68"/>
        <end position="99"/>
    </location>
</feature>
<accession>A0A2G8RQ06</accession>
<evidence type="ECO:0000313" key="3">
    <source>
        <dbReference type="Proteomes" id="UP000230002"/>
    </source>
</evidence>